<reference evidence="1 2" key="1">
    <citation type="submission" date="2024-09" db="EMBL/GenBank/DDBJ databases">
        <authorList>
            <person name="Sun Q."/>
            <person name="Mori K."/>
        </authorList>
    </citation>
    <scope>NUCLEOTIDE SEQUENCE [LARGE SCALE GENOMIC DNA]</scope>
    <source>
        <strain evidence="1 2">JCM 13519</strain>
    </source>
</reference>
<proteinExistence type="predicted"/>
<dbReference type="RefSeq" id="WP_345043393.1">
    <property type="nucleotide sequence ID" value="NZ_BAABED010000001.1"/>
</dbReference>
<protein>
    <submittedName>
        <fullName evidence="1">Uncharacterized protein</fullName>
    </submittedName>
</protein>
<organism evidence="1 2">
    <name type="scientific">Arthrobacter methylotrophus</name>
    <dbReference type="NCBI Taxonomy" id="121291"/>
    <lineage>
        <taxon>Bacteria</taxon>
        <taxon>Bacillati</taxon>
        <taxon>Actinomycetota</taxon>
        <taxon>Actinomycetes</taxon>
        <taxon>Micrococcales</taxon>
        <taxon>Micrococcaceae</taxon>
        <taxon>Arthrobacter</taxon>
    </lineage>
</organism>
<dbReference type="Proteomes" id="UP001589536">
    <property type="component" value="Unassembled WGS sequence"/>
</dbReference>
<sequence>MNTRTATATTAARLLCLRFNDALRNSRPIPEHSATHFWSPDSGGGSVIVGADGTYLRVDSSTSWDQHLSAYAAGQRSRAAG</sequence>
<gene>
    <name evidence="1" type="ORF">ACFFPI_08070</name>
</gene>
<name>A0ABV5UNL5_9MICC</name>
<evidence type="ECO:0000313" key="1">
    <source>
        <dbReference type="EMBL" id="MFB9714113.1"/>
    </source>
</evidence>
<keyword evidence="2" id="KW-1185">Reference proteome</keyword>
<dbReference type="EMBL" id="JBHMBH010000019">
    <property type="protein sequence ID" value="MFB9714113.1"/>
    <property type="molecule type" value="Genomic_DNA"/>
</dbReference>
<accession>A0ABV5UNL5</accession>
<evidence type="ECO:0000313" key="2">
    <source>
        <dbReference type="Proteomes" id="UP001589536"/>
    </source>
</evidence>
<comment type="caution">
    <text evidence="1">The sequence shown here is derived from an EMBL/GenBank/DDBJ whole genome shotgun (WGS) entry which is preliminary data.</text>
</comment>